<dbReference type="AlphaFoldDB" id="S5DLF0"/>
<dbReference type="GO" id="GO:0016020">
    <property type="term" value="C:membrane"/>
    <property type="evidence" value="ECO:0007669"/>
    <property type="project" value="UniProtKB-SubCell"/>
</dbReference>
<proteinExistence type="inferred from homology"/>
<sequence>MSSFSFLDSGLGLTIVVFLPLISAIFIFLIPKKQEMLIKLITLGSAIVTFLVSLVVALQFDFNDAAELQLGTKVSWISSINSNYEIGIDGISLPLLLLSTFISVLAIIYSFEHLPEPKNAKGMMSLILILETGMNGTFVALDLILFFVFFELVLLPMYFMIGIWGDKTVRSVSGLKNDIETRLYASIKFFVFTLFGSAFMLLGFLGLYFRGNKTFSIPELIELGTNGAFTGTFATLVFAVLFLGFAVKVPMWPLHTWLPDAHTAAPTVGSVLLAAILLKLGSYGFVRIALPILPEQAVAWAPAIAILSAIGIIYGSLACLAQTDLKRLIAFSSVGHMGFVMLGISSLTSIGINAAMIGMVAHGIITGLLFFVSGSMAHTYHTRDMGRLGGNMKLLPKTGAILAFTAMASLGLPGLAGFWGEFMALLGAYNPLPGLNVTIFRSSMVAGAIGTVLTAGYLLWMLQRVNLGEPKEEWIDQELHDADNYELVAWIPLVILTVLIGVFPKLIFGATNDAVIALVAKAFGG</sequence>
<feature type="transmembrane region" description="Helical" evidence="7">
    <location>
        <begin position="439"/>
        <end position="462"/>
    </location>
</feature>
<evidence type="ECO:0000313" key="9">
    <source>
        <dbReference type="EMBL" id="AGQ19689.1"/>
    </source>
</evidence>
<feature type="transmembrane region" description="Helical" evidence="7">
    <location>
        <begin position="37"/>
        <end position="60"/>
    </location>
</feature>
<feature type="transmembrane region" description="Helical" evidence="7">
    <location>
        <begin position="354"/>
        <end position="377"/>
    </location>
</feature>
<evidence type="ECO:0000256" key="5">
    <source>
        <dbReference type="ARBA" id="ARBA00023136"/>
    </source>
</evidence>
<keyword evidence="4 7" id="KW-1133">Transmembrane helix</keyword>
<comment type="similarity">
    <text evidence="2">Belongs to the complex I subunit 4 family.</text>
</comment>
<feature type="domain" description="NADH:quinone oxidoreductase/Mrp antiporter transmembrane" evidence="8">
    <location>
        <begin position="140"/>
        <end position="439"/>
    </location>
</feature>
<reference evidence="9" key="1">
    <citation type="journal article" date="2013" name="Sci. Rep.">
        <title>Metagenomics uncovers a new group of low GC and ultra-small marine Actinobacteria.</title>
        <authorList>
            <person name="Ghai R."/>
            <person name="Mizuno C.M."/>
            <person name="Picazo A."/>
            <person name="Camacho A."/>
            <person name="Rodriguez-Valera F."/>
        </authorList>
    </citation>
    <scope>NUCLEOTIDE SEQUENCE</scope>
</reference>
<feature type="transmembrane region" description="Helical" evidence="7">
    <location>
        <begin position="328"/>
        <end position="348"/>
    </location>
</feature>
<evidence type="ECO:0000256" key="7">
    <source>
        <dbReference type="SAM" id="Phobius"/>
    </source>
</evidence>
<feature type="transmembrane region" description="Helical" evidence="7">
    <location>
        <begin position="12"/>
        <end position="30"/>
    </location>
</feature>
<dbReference type="PRINTS" id="PR01437">
    <property type="entry name" value="NUOXDRDTASE4"/>
</dbReference>
<evidence type="ECO:0000256" key="2">
    <source>
        <dbReference type="ARBA" id="ARBA00009025"/>
    </source>
</evidence>
<feature type="transmembrane region" description="Helical" evidence="7">
    <location>
        <begin position="268"/>
        <end position="286"/>
    </location>
</feature>
<dbReference type="GO" id="GO:0048039">
    <property type="term" value="F:ubiquinone binding"/>
    <property type="evidence" value="ECO:0007669"/>
    <property type="project" value="TreeGrafter"/>
</dbReference>
<dbReference type="GO" id="GO:0012505">
    <property type="term" value="C:endomembrane system"/>
    <property type="evidence" value="ECO:0007669"/>
    <property type="project" value="UniProtKB-SubCell"/>
</dbReference>
<organism evidence="9">
    <name type="scientific">Candidatus Actinomarina minuta</name>
    <dbReference type="NCBI Taxonomy" id="1389454"/>
    <lineage>
        <taxon>Bacteria</taxon>
        <taxon>Bacillati</taxon>
        <taxon>Actinomycetota</taxon>
        <taxon>Actinomycetes</taxon>
        <taxon>Candidatus Actinomarinidae</taxon>
        <taxon>Candidatus Actinomarinales</taxon>
        <taxon>Candidatus Actinomarineae</taxon>
        <taxon>Candidatus Actinomarinaceae</taxon>
        <taxon>Candidatus Actinomarina</taxon>
    </lineage>
</organism>
<feature type="transmembrane region" description="Helical" evidence="7">
    <location>
        <begin position="228"/>
        <end position="247"/>
    </location>
</feature>
<dbReference type="Pfam" id="PF00361">
    <property type="entry name" value="Proton_antipo_M"/>
    <property type="match status" value="1"/>
</dbReference>
<evidence type="ECO:0000256" key="3">
    <source>
        <dbReference type="ARBA" id="ARBA00022692"/>
    </source>
</evidence>
<feature type="transmembrane region" description="Helical" evidence="7">
    <location>
        <begin position="123"/>
        <end position="141"/>
    </location>
</feature>
<dbReference type="EMBL" id="KC811140">
    <property type="protein sequence ID" value="AGQ19689.1"/>
    <property type="molecule type" value="Genomic_DNA"/>
</dbReference>
<feature type="transmembrane region" description="Helical" evidence="7">
    <location>
        <begin position="398"/>
        <end position="419"/>
    </location>
</feature>
<evidence type="ECO:0000259" key="8">
    <source>
        <dbReference type="Pfam" id="PF00361"/>
    </source>
</evidence>
<dbReference type="InterPro" id="IPR003918">
    <property type="entry name" value="NADH_UbQ_OxRdtase"/>
</dbReference>
<comment type="subcellular location">
    <subcellularLocation>
        <location evidence="1">Endomembrane system</location>
        <topology evidence="1">Multi-pass membrane protein</topology>
    </subcellularLocation>
    <subcellularLocation>
        <location evidence="6">Membrane</location>
        <topology evidence="6">Multi-pass membrane protein</topology>
    </subcellularLocation>
</comment>
<evidence type="ECO:0000256" key="4">
    <source>
        <dbReference type="ARBA" id="ARBA00022989"/>
    </source>
</evidence>
<feature type="transmembrane region" description="Helical" evidence="7">
    <location>
        <begin position="298"/>
        <end position="321"/>
    </location>
</feature>
<feature type="transmembrane region" description="Helical" evidence="7">
    <location>
        <begin position="91"/>
        <end position="111"/>
    </location>
</feature>
<feature type="transmembrane region" description="Helical" evidence="7">
    <location>
        <begin position="147"/>
        <end position="165"/>
    </location>
</feature>
<name>S5DLF0_9ACTN</name>
<feature type="transmembrane region" description="Helical" evidence="7">
    <location>
        <begin position="186"/>
        <end position="208"/>
    </location>
</feature>
<keyword evidence="3 6" id="KW-0812">Transmembrane</keyword>
<evidence type="ECO:0000256" key="6">
    <source>
        <dbReference type="RuleBase" id="RU000320"/>
    </source>
</evidence>
<dbReference type="NCBIfam" id="TIGR01972">
    <property type="entry name" value="NDH_I_M"/>
    <property type="match status" value="1"/>
</dbReference>
<dbReference type="GO" id="GO:0042773">
    <property type="term" value="P:ATP synthesis coupled electron transport"/>
    <property type="evidence" value="ECO:0007669"/>
    <property type="project" value="InterPro"/>
</dbReference>
<keyword evidence="9" id="KW-0830">Ubiquinone</keyword>
<evidence type="ECO:0000256" key="1">
    <source>
        <dbReference type="ARBA" id="ARBA00004127"/>
    </source>
</evidence>
<dbReference type="GO" id="GO:0015990">
    <property type="term" value="P:electron transport coupled proton transport"/>
    <property type="evidence" value="ECO:0007669"/>
    <property type="project" value="TreeGrafter"/>
</dbReference>
<dbReference type="GO" id="GO:0003954">
    <property type="term" value="F:NADH dehydrogenase activity"/>
    <property type="evidence" value="ECO:0007669"/>
    <property type="project" value="TreeGrafter"/>
</dbReference>
<keyword evidence="5 7" id="KW-0472">Membrane</keyword>
<accession>S5DLF0</accession>
<dbReference type="InterPro" id="IPR010227">
    <property type="entry name" value="NADH_Q_OxRdtase_chainM/4"/>
</dbReference>
<protein>
    <submittedName>
        <fullName evidence="9">NADH:ubiquinone oxidoreductase subunit 4 (Chain M)</fullName>
    </submittedName>
</protein>
<dbReference type="PANTHER" id="PTHR43507">
    <property type="entry name" value="NADH-UBIQUINONE OXIDOREDUCTASE CHAIN 4"/>
    <property type="match status" value="1"/>
</dbReference>
<dbReference type="PANTHER" id="PTHR43507:SF1">
    <property type="entry name" value="NADH-UBIQUINONE OXIDOREDUCTASE CHAIN 4"/>
    <property type="match status" value="1"/>
</dbReference>
<feature type="transmembrane region" description="Helical" evidence="7">
    <location>
        <begin position="487"/>
        <end position="508"/>
    </location>
</feature>
<dbReference type="GO" id="GO:0008137">
    <property type="term" value="F:NADH dehydrogenase (ubiquinone) activity"/>
    <property type="evidence" value="ECO:0007669"/>
    <property type="project" value="InterPro"/>
</dbReference>
<dbReference type="InterPro" id="IPR001750">
    <property type="entry name" value="ND/Mrp_TM"/>
</dbReference>